<keyword evidence="6 8" id="KW-0411">Iron-sulfur</keyword>
<dbReference type="PANTHER" id="PTHR36923:SF3">
    <property type="entry name" value="FERREDOXIN"/>
    <property type="match status" value="1"/>
</dbReference>
<keyword evidence="3 8" id="KW-0479">Metal-binding</keyword>
<dbReference type="RefSeq" id="WP_040830593.1">
    <property type="nucleotide sequence ID" value="NZ_JBIAQY010000022.1"/>
</dbReference>
<comment type="cofactor">
    <cofactor evidence="1">
        <name>[3Fe-4S] cluster</name>
        <dbReference type="ChEBI" id="CHEBI:21137"/>
    </cofactor>
</comment>
<evidence type="ECO:0000256" key="1">
    <source>
        <dbReference type="ARBA" id="ARBA00001927"/>
    </source>
</evidence>
<evidence type="ECO:0000256" key="7">
    <source>
        <dbReference type="ARBA" id="ARBA00023291"/>
    </source>
</evidence>
<evidence type="ECO:0000256" key="4">
    <source>
        <dbReference type="ARBA" id="ARBA00022982"/>
    </source>
</evidence>
<dbReference type="PANTHER" id="PTHR36923">
    <property type="entry name" value="FERREDOXIN"/>
    <property type="match status" value="1"/>
</dbReference>
<keyword evidence="10" id="KW-1185">Reference proteome</keyword>
<name>A0ABW6SCA0_9NOCA</name>
<evidence type="ECO:0000313" key="9">
    <source>
        <dbReference type="EMBL" id="MFF3573928.1"/>
    </source>
</evidence>
<proteinExistence type="predicted"/>
<evidence type="ECO:0000313" key="10">
    <source>
        <dbReference type="Proteomes" id="UP001601992"/>
    </source>
</evidence>
<dbReference type="InterPro" id="IPR051269">
    <property type="entry name" value="Fe-S_cluster_ET"/>
</dbReference>
<protein>
    <recommendedName>
        <fullName evidence="8">Ferredoxin</fullName>
    </recommendedName>
</protein>
<evidence type="ECO:0000256" key="5">
    <source>
        <dbReference type="ARBA" id="ARBA00023004"/>
    </source>
</evidence>
<keyword evidence="4 8" id="KW-0249">Electron transport</keyword>
<dbReference type="Pfam" id="PF13370">
    <property type="entry name" value="Fer4_13"/>
    <property type="match status" value="1"/>
</dbReference>
<accession>A0ABW6SCA0</accession>
<dbReference type="Proteomes" id="UP001601992">
    <property type="component" value="Unassembled WGS sequence"/>
</dbReference>
<dbReference type="PRINTS" id="PR00352">
    <property type="entry name" value="3FE4SFRDOXIN"/>
</dbReference>
<keyword evidence="5 8" id="KW-0408">Iron</keyword>
<comment type="caution">
    <text evidence="9">The sequence shown here is derived from an EMBL/GenBank/DDBJ whole genome shotgun (WGS) entry which is preliminary data.</text>
</comment>
<gene>
    <name evidence="9" type="ORF">ACFYXQ_39880</name>
</gene>
<evidence type="ECO:0000256" key="8">
    <source>
        <dbReference type="RuleBase" id="RU368020"/>
    </source>
</evidence>
<dbReference type="InterPro" id="IPR001080">
    <property type="entry name" value="3Fe4S_ferredoxin"/>
</dbReference>
<sequence>MSNDEQIAHADRAVCAGSGLCAYVAPNHFEVRDGVVAVIRARIAPSDSTQVTEAIDSCPTRALSLRAAAEPSGES</sequence>
<dbReference type="SUPFAM" id="SSF54862">
    <property type="entry name" value="4Fe-4S ferredoxins"/>
    <property type="match status" value="1"/>
</dbReference>
<evidence type="ECO:0000256" key="2">
    <source>
        <dbReference type="ARBA" id="ARBA00022448"/>
    </source>
</evidence>
<dbReference type="EMBL" id="JBIAQY010000022">
    <property type="protein sequence ID" value="MFF3573928.1"/>
    <property type="molecule type" value="Genomic_DNA"/>
</dbReference>
<evidence type="ECO:0000256" key="3">
    <source>
        <dbReference type="ARBA" id="ARBA00022723"/>
    </source>
</evidence>
<keyword evidence="2 8" id="KW-0813">Transport</keyword>
<evidence type="ECO:0000256" key="6">
    <source>
        <dbReference type="ARBA" id="ARBA00023014"/>
    </source>
</evidence>
<comment type="function">
    <text evidence="8">Ferredoxins are iron-sulfur proteins that transfer electrons in a wide variety of metabolic reactions.</text>
</comment>
<keyword evidence="7" id="KW-0003">3Fe-4S</keyword>
<reference evidence="9 10" key="1">
    <citation type="submission" date="2024-10" db="EMBL/GenBank/DDBJ databases">
        <title>The Natural Products Discovery Center: Release of the First 8490 Sequenced Strains for Exploring Actinobacteria Biosynthetic Diversity.</title>
        <authorList>
            <person name="Kalkreuter E."/>
            <person name="Kautsar S.A."/>
            <person name="Yang D."/>
            <person name="Bader C.D."/>
            <person name="Teijaro C.N."/>
            <person name="Fluegel L."/>
            <person name="Davis C.M."/>
            <person name="Simpson J.R."/>
            <person name="Lauterbach L."/>
            <person name="Steele A.D."/>
            <person name="Gui C."/>
            <person name="Meng S."/>
            <person name="Li G."/>
            <person name="Viehrig K."/>
            <person name="Ye F."/>
            <person name="Su P."/>
            <person name="Kiefer A.F."/>
            <person name="Nichols A."/>
            <person name="Cepeda A.J."/>
            <person name="Yan W."/>
            <person name="Fan B."/>
            <person name="Jiang Y."/>
            <person name="Adhikari A."/>
            <person name="Zheng C.-J."/>
            <person name="Schuster L."/>
            <person name="Cowan T.M."/>
            <person name="Smanski M.J."/>
            <person name="Chevrette M.G."/>
            <person name="De Carvalho L.P.S."/>
            <person name="Shen B."/>
        </authorList>
    </citation>
    <scope>NUCLEOTIDE SEQUENCE [LARGE SCALE GENOMIC DNA]</scope>
    <source>
        <strain evidence="9 10">NPDC002593</strain>
    </source>
</reference>
<dbReference type="Gene3D" id="3.30.70.20">
    <property type="match status" value="1"/>
</dbReference>
<organism evidence="9 10">
    <name type="scientific">Nocardia jiangxiensis</name>
    <dbReference type="NCBI Taxonomy" id="282685"/>
    <lineage>
        <taxon>Bacteria</taxon>
        <taxon>Bacillati</taxon>
        <taxon>Actinomycetota</taxon>
        <taxon>Actinomycetes</taxon>
        <taxon>Mycobacteriales</taxon>
        <taxon>Nocardiaceae</taxon>
        <taxon>Nocardia</taxon>
    </lineage>
</organism>